<dbReference type="Gene3D" id="3.40.50.880">
    <property type="match status" value="1"/>
</dbReference>
<dbReference type="GO" id="GO:0008236">
    <property type="term" value="F:serine-type peptidase activity"/>
    <property type="evidence" value="ECO:0007669"/>
    <property type="project" value="UniProtKB-KW"/>
</dbReference>
<comment type="similarity">
    <text evidence="1">Belongs to the peptidase S51 family.</text>
</comment>
<keyword evidence="6" id="KW-1185">Reference proteome</keyword>
<name>A0A1M5DJU6_9FLAO</name>
<dbReference type="CDD" id="cd03146">
    <property type="entry name" value="GAT1_Peptidase_E"/>
    <property type="match status" value="1"/>
</dbReference>
<gene>
    <name evidence="5" type="ORF">SAMN03080594_106117</name>
</gene>
<dbReference type="Pfam" id="PF03575">
    <property type="entry name" value="Peptidase_S51"/>
    <property type="match status" value="1"/>
</dbReference>
<keyword evidence="3" id="KW-0378">Hydrolase</keyword>
<evidence type="ECO:0000256" key="2">
    <source>
        <dbReference type="ARBA" id="ARBA00022670"/>
    </source>
</evidence>
<dbReference type="EMBL" id="FQUX01000006">
    <property type="protein sequence ID" value="SHF67032.1"/>
    <property type="molecule type" value="Genomic_DNA"/>
</dbReference>
<accession>A0A1M5DJU6</accession>
<proteinExistence type="inferred from homology"/>
<dbReference type="InterPro" id="IPR029062">
    <property type="entry name" value="Class_I_gatase-like"/>
</dbReference>
<evidence type="ECO:0000256" key="1">
    <source>
        <dbReference type="ARBA" id="ARBA00006534"/>
    </source>
</evidence>
<evidence type="ECO:0000256" key="3">
    <source>
        <dbReference type="ARBA" id="ARBA00022801"/>
    </source>
</evidence>
<dbReference type="PANTHER" id="PTHR20842:SF0">
    <property type="entry name" value="ALPHA-ASPARTYL DIPEPTIDASE"/>
    <property type="match status" value="1"/>
</dbReference>
<keyword evidence="2" id="KW-0645">Protease</keyword>
<sequence>MLLLSQYGIKKMQVGFIKKSGTFKLLLICILPIRTQRIEHMKKIVLASTSTLFGQEYLEYLLEELQSFFKGSSTITFIPYARPGGISHDAYTALAATAFSKINKKVVGLHSFTDPLEGLAQAEGIFTGGGNTFLLVQQLHQLQLINPLKAKIESGTPYLGTSAGSNIAGPSMKTTNDMPIVYPPSFDTLGVVNFNLNPHYMDPDPNSQHKGETRETRIREFHIFNTTPVIGLREGNYILVNGDHKILKGEGKARIFEAGKKPYESKNIPF</sequence>
<evidence type="ECO:0000313" key="6">
    <source>
        <dbReference type="Proteomes" id="UP000184406"/>
    </source>
</evidence>
<dbReference type="GO" id="GO:0006508">
    <property type="term" value="P:proteolysis"/>
    <property type="evidence" value="ECO:0007669"/>
    <property type="project" value="UniProtKB-KW"/>
</dbReference>
<dbReference type="InterPro" id="IPR005320">
    <property type="entry name" value="Peptidase_S51"/>
</dbReference>
<reference evidence="6" key="1">
    <citation type="submission" date="2016-11" db="EMBL/GenBank/DDBJ databases">
        <authorList>
            <person name="Varghese N."/>
            <person name="Submissions S."/>
        </authorList>
    </citation>
    <scope>NUCLEOTIDE SEQUENCE [LARGE SCALE GENOMIC DNA]</scope>
    <source>
        <strain evidence="6">DSM 17539</strain>
    </source>
</reference>
<keyword evidence="4" id="KW-0720">Serine protease</keyword>
<dbReference type="PANTHER" id="PTHR20842">
    <property type="entry name" value="PROTEASE S51 ALPHA-ASPARTYL DIPEPTIDASE"/>
    <property type="match status" value="1"/>
</dbReference>
<dbReference type="Proteomes" id="UP000184406">
    <property type="component" value="Unassembled WGS sequence"/>
</dbReference>
<evidence type="ECO:0000313" key="5">
    <source>
        <dbReference type="EMBL" id="SHF67032.1"/>
    </source>
</evidence>
<dbReference type="SUPFAM" id="SSF52317">
    <property type="entry name" value="Class I glutamine amidotransferase-like"/>
    <property type="match status" value="1"/>
</dbReference>
<dbReference type="NCBIfam" id="NF003642">
    <property type="entry name" value="PRK05282.1"/>
    <property type="match status" value="1"/>
</dbReference>
<evidence type="ECO:0000256" key="4">
    <source>
        <dbReference type="ARBA" id="ARBA00022825"/>
    </source>
</evidence>
<dbReference type="AlphaFoldDB" id="A0A1M5DJU6"/>
<protein>
    <submittedName>
        <fullName evidence="5">Dipeptidase E</fullName>
    </submittedName>
</protein>
<organism evidence="5 6">
    <name type="scientific">Arenibacter palladensis</name>
    <dbReference type="NCBI Taxonomy" id="237373"/>
    <lineage>
        <taxon>Bacteria</taxon>
        <taxon>Pseudomonadati</taxon>
        <taxon>Bacteroidota</taxon>
        <taxon>Flavobacteriia</taxon>
        <taxon>Flavobacteriales</taxon>
        <taxon>Flavobacteriaceae</taxon>
        <taxon>Arenibacter</taxon>
    </lineage>
</organism>